<feature type="domain" description="PH" evidence="4">
    <location>
        <begin position="26"/>
        <end position="120"/>
    </location>
</feature>
<dbReference type="FunFam" id="2.30.29.30:FF:000104">
    <property type="entry name" value="collagen type IV alpha-3-binding protein-like isoform X2"/>
    <property type="match status" value="1"/>
</dbReference>
<dbReference type="SMART" id="SM00233">
    <property type="entry name" value="PH"/>
    <property type="match status" value="1"/>
</dbReference>
<dbReference type="CDD" id="cd13283">
    <property type="entry name" value="PH_GPBP"/>
    <property type="match status" value="1"/>
</dbReference>
<gene>
    <name evidence="6" type="ORF">EGW08_015643</name>
</gene>
<dbReference type="Pfam" id="PF01852">
    <property type="entry name" value="START"/>
    <property type="match status" value="1"/>
</dbReference>
<sequence length="600" mass="68369">MSGETHAGVLSLSDDEDDFEDDEEPLPELSGTLCKWTNYLHGWQDRYIVLKDSTISYYKSEDETAFGCRGAVSVLKAHVSPHQFDECRFDVSVNDSVWYLRASNPEERQTWIDAIELHKQQADSTYGSENSLRRHGSMLSLTSGASLSQASSSSFKRGRGLKEKLAEMETFRDILCRQIDTLQSYFDSCASAVTHGMVHELASEHDDLDDDLDSPHNATTHDVHSLKLEDLRGRDLASILQQHGGHSVDFKGEALTFKATTAGSIVTLSHCIELMGQREESFKRRLDREIEKRKKFEEAYKALMSDRNKKVILGGPDYEEGPHCLITEDEFYDAVDATLDKLEKEEEKKKKLDAPSKPELATSLSTEHPFYKEVDEVVSNHLRRLLTEVKEPKEDWMCIVDQGDLKVFKRELEENGVPLDPMKAVCTVKGITGHEVCHYFWAFDTRMEWEATLEASRVVEWLSDDTFISNNIIKRVWPASQRDACFWSHMRHISKSNDEGPDSWIVVNYSCEHDDCPPTKYVRITMNVALICETIIEPPADGNITRDNISCKITYTADVNPGGWAPASVLRAVYKREYPKFLRRFTSFVEEKTQGKGIMF</sequence>
<evidence type="ECO:0000313" key="7">
    <source>
        <dbReference type="Proteomes" id="UP000271974"/>
    </source>
</evidence>
<dbReference type="InterPro" id="IPR051213">
    <property type="entry name" value="START_lipid_transfer"/>
</dbReference>
<dbReference type="GO" id="GO:0005783">
    <property type="term" value="C:endoplasmic reticulum"/>
    <property type="evidence" value="ECO:0007669"/>
    <property type="project" value="UniProtKB-SubCell"/>
</dbReference>
<feature type="domain" description="START" evidence="5">
    <location>
        <begin position="376"/>
        <end position="594"/>
    </location>
</feature>
<dbReference type="EMBL" id="RQTK01000650">
    <property type="protein sequence ID" value="RUS76601.1"/>
    <property type="molecule type" value="Genomic_DNA"/>
</dbReference>
<dbReference type="PROSITE" id="PS50003">
    <property type="entry name" value="PH_DOMAIN"/>
    <property type="match status" value="1"/>
</dbReference>
<keyword evidence="2" id="KW-0256">Endoplasmic reticulum</keyword>
<accession>A0A3S1B5K5</accession>
<dbReference type="InterPro" id="IPR023393">
    <property type="entry name" value="START-like_dom_sf"/>
</dbReference>
<dbReference type="PANTHER" id="PTHR19308">
    <property type="entry name" value="PHOSPHATIDYLCHOLINE TRANSFER PROTEIN"/>
    <property type="match status" value="1"/>
</dbReference>
<dbReference type="SUPFAM" id="SSF55961">
    <property type="entry name" value="Bet v1-like"/>
    <property type="match status" value="1"/>
</dbReference>
<protein>
    <recommendedName>
        <fullName evidence="8">Ceramide transfer protein</fullName>
    </recommendedName>
</protein>
<dbReference type="Pfam" id="PF00169">
    <property type="entry name" value="PH"/>
    <property type="match status" value="1"/>
</dbReference>
<name>A0A3S1B5K5_ELYCH</name>
<dbReference type="Gene3D" id="3.30.530.20">
    <property type="match status" value="1"/>
</dbReference>
<evidence type="ECO:0008006" key="8">
    <source>
        <dbReference type="Google" id="ProtNLM"/>
    </source>
</evidence>
<evidence type="ECO:0000259" key="5">
    <source>
        <dbReference type="PROSITE" id="PS50848"/>
    </source>
</evidence>
<dbReference type="InterPro" id="IPR001849">
    <property type="entry name" value="PH_domain"/>
</dbReference>
<dbReference type="Proteomes" id="UP000271974">
    <property type="component" value="Unassembled WGS sequence"/>
</dbReference>
<dbReference type="GO" id="GO:0008289">
    <property type="term" value="F:lipid binding"/>
    <property type="evidence" value="ECO:0007669"/>
    <property type="project" value="InterPro"/>
</dbReference>
<evidence type="ECO:0000256" key="1">
    <source>
        <dbReference type="ARBA" id="ARBA00004240"/>
    </source>
</evidence>
<evidence type="ECO:0000256" key="2">
    <source>
        <dbReference type="ARBA" id="ARBA00022824"/>
    </source>
</evidence>
<dbReference type="Gene3D" id="2.30.29.30">
    <property type="entry name" value="Pleckstrin-homology domain (PH domain)/Phosphotyrosine-binding domain (PTB)"/>
    <property type="match status" value="1"/>
</dbReference>
<dbReference type="GO" id="GO:0035621">
    <property type="term" value="P:ER to Golgi ceramide transport"/>
    <property type="evidence" value="ECO:0007669"/>
    <property type="project" value="TreeGrafter"/>
</dbReference>
<reference evidence="6 7" key="1">
    <citation type="submission" date="2019-01" db="EMBL/GenBank/DDBJ databases">
        <title>A draft genome assembly of the solar-powered sea slug Elysia chlorotica.</title>
        <authorList>
            <person name="Cai H."/>
            <person name="Li Q."/>
            <person name="Fang X."/>
            <person name="Li J."/>
            <person name="Curtis N.E."/>
            <person name="Altenburger A."/>
            <person name="Shibata T."/>
            <person name="Feng M."/>
            <person name="Maeda T."/>
            <person name="Schwartz J.A."/>
            <person name="Shigenobu S."/>
            <person name="Lundholm N."/>
            <person name="Nishiyama T."/>
            <person name="Yang H."/>
            <person name="Hasebe M."/>
            <person name="Li S."/>
            <person name="Pierce S.K."/>
            <person name="Wang J."/>
        </authorList>
    </citation>
    <scope>NUCLEOTIDE SEQUENCE [LARGE SCALE GENOMIC DNA]</scope>
    <source>
        <strain evidence="6">EC2010</strain>
        <tissue evidence="6">Whole organism of an adult</tissue>
    </source>
</reference>
<dbReference type="SMART" id="SM00234">
    <property type="entry name" value="START"/>
    <property type="match status" value="1"/>
</dbReference>
<dbReference type="SUPFAM" id="SSF50729">
    <property type="entry name" value="PH domain-like"/>
    <property type="match status" value="1"/>
</dbReference>
<dbReference type="AlphaFoldDB" id="A0A3S1B5K5"/>
<evidence type="ECO:0000313" key="6">
    <source>
        <dbReference type="EMBL" id="RUS76601.1"/>
    </source>
</evidence>
<keyword evidence="7" id="KW-1185">Reference proteome</keyword>
<comment type="subcellular location">
    <subcellularLocation>
        <location evidence="1">Endoplasmic reticulum</location>
    </subcellularLocation>
</comment>
<evidence type="ECO:0000256" key="3">
    <source>
        <dbReference type="SAM" id="MobiDB-lite"/>
    </source>
</evidence>
<dbReference type="InterPro" id="IPR011993">
    <property type="entry name" value="PH-like_dom_sf"/>
</dbReference>
<comment type="caution">
    <text evidence="6">The sequence shown here is derived from an EMBL/GenBank/DDBJ whole genome shotgun (WGS) entry which is preliminary data.</text>
</comment>
<organism evidence="6 7">
    <name type="scientific">Elysia chlorotica</name>
    <name type="common">Eastern emerald elysia</name>
    <name type="synonym">Sea slug</name>
    <dbReference type="NCBI Taxonomy" id="188477"/>
    <lineage>
        <taxon>Eukaryota</taxon>
        <taxon>Metazoa</taxon>
        <taxon>Spiralia</taxon>
        <taxon>Lophotrochozoa</taxon>
        <taxon>Mollusca</taxon>
        <taxon>Gastropoda</taxon>
        <taxon>Heterobranchia</taxon>
        <taxon>Euthyneura</taxon>
        <taxon>Panpulmonata</taxon>
        <taxon>Sacoglossa</taxon>
        <taxon>Placobranchoidea</taxon>
        <taxon>Plakobranchidae</taxon>
        <taxon>Elysia</taxon>
    </lineage>
</organism>
<dbReference type="STRING" id="188477.A0A3S1B5K5"/>
<dbReference type="PROSITE" id="PS50848">
    <property type="entry name" value="START"/>
    <property type="match status" value="1"/>
</dbReference>
<evidence type="ECO:0000259" key="4">
    <source>
        <dbReference type="PROSITE" id="PS50003"/>
    </source>
</evidence>
<proteinExistence type="predicted"/>
<feature type="region of interest" description="Disordered" evidence="3">
    <location>
        <begin position="1"/>
        <end position="26"/>
    </location>
</feature>
<dbReference type="InterPro" id="IPR002913">
    <property type="entry name" value="START_lipid-bd_dom"/>
</dbReference>
<dbReference type="PANTHER" id="PTHR19308:SF53">
    <property type="entry name" value="CERAMIDE TRANSFER PROTEIN"/>
    <property type="match status" value="1"/>
</dbReference>
<feature type="compositionally biased region" description="Acidic residues" evidence="3">
    <location>
        <begin position="13"/>
        <end position="26"/>
    </location>
</feature>
<dbReference type="OrthoDB" id="14833at2759"/>